<keyword evidence="7 9" id="KW-0704">Schiff base</keyword>
<sequence>MQRTMLKSKIHRATVTDSDLHYVGSITIDPDLLEAADILVHEQVAVVNVDNGERFETYTIVGERGSGEVKVNGAAARLVHRGDTIIVISYAQYDRAELAEYEPVVVHVERGTNRIIDVDDAVATLLTETSRTSAVPSGSPAA</sequence>
<feature type="modified residue" description="Pyruvic acid (Ser)" evidence="9">
    <location>
        <position position="25"/>
    </location>
</feature>
<protein>
    <recommendedName>
        <fullName evidence="9">Aspartate 1-decarboxylase</fullName>
        <ecNumber evidence="9">4.1.1.11</ecNumber>
    </recommendedName>
    <alternativeName>
        <fullName evidence="9">Aspartate alpha-decarboxylase</fullName>
    </alternativeName>
    <component>
        <recommendedName>
            <fullName evidence="9">Aspartate 1-decarboxylase beta chain</fullName>
        </recommendedName>
    </component>
    <component>
        <recommendedName>
            <fullName evidence="9">Aspartate 1-decarboxylase alpha chain</fullName>
        </recommendedName>
    </component>
</protein>
<name>A0ABU4VFH4_9ACTN</name>
<comment type="subunit">
    <text evidence="9">Heterooctamer of four alpha and four beta subunits.</text>
</comment>
<keyword evidence="2 9" id="KW-0566">Pantothenate biosynthesis</keyword>
<dbReference type="Proteomes" id="UP001277761">
    <property type="component" value="Unassembled WGS sequence"/>
</dbReference>
<evidence type="ECO:0000256" key="7">
    <source>
        <dbReference type="ARBA" id="ARBA00023270"/>
    </source>
</evidence>
<dbReference type="InterPro" id="IPR009010">
    <property type="entry name" value="Asp_de-COase-like_dom_sf"/>
</dbReference>
<evidence type="ECO:0000256" key="5">
    <source>
        <dbReference type="ARBA" id="ARBA00023145"/>
    </source>
</evidence>
<keyword evidence="8 9" id="KW-0670">Pyruvate</keyword>
<comment type="cofactor">
    <cofactor evidence="9">
        <name>pyruvate</name>
        <dbReference type="ChEBI" id="CHEBI:15361"/>
    </cofactor>
    <text evidence="9">Binds 1 pyruvoyl group covalently per subunit.</text>
</comment>
<keyword evidence="3 9" id="KW-0210">Decarboxylase</keyword>
<keyword evidence="11" id="KW-1185">Reference proteome</keyword>
<feature type="chain" id="PRO_5044904521" description="Aspartate 1-decarboxylase beta chain" evidence="9">
    <location>
        <begin position="1"/>
        <end position="24"/>
    </location>
</feature>
<dbReference type="EC" id="4.1.1.11" evidence="9"/>
<feature type="binding site" evidence="9">
    <location>
        <begin position="73"/>
        <end position="75"/>
    </location>
    <ligand>
        <name>substrate</name>
    </ligand>
</feature>
<dbReference type="CDD" id="cd06919">
    <property type="entry name" value="Asp_decarbox"/>
    <property type="match status" value="1"/>
</dbReference>
<feature type="active site" description="Schiff-base intermediate with substrate; via pyruvic acid" evidence="9">
    <location>
        <position position="25"/>
    </location>
</feature>
<evidence type="ECO:0000256" key="3">
    <source>
        <dbReference type="ARBA" id="ARBA00022793"/>
    </source>
</evidence>
<comment type="function">
    <text evidence="9">Catalyzes the pyruvoyl-dependent decarboxylation of aspartate to produce beta-alanine.</text>
</comment>
<evidence type="ECO:0000256" key="9">
    <source>
        <dbReference type="HAMAP-Rule" id="MF_00446"/>
    </source>
</evidence>
<dbReference type="GO" id="GO:0004068">
    <property type="term" value="F:aspartate 1-decarboxylase activity"/>
    <property type="evidence" value="ECO:0007669"/>
    <property type="project" value="UniProtKB-EC"/>
</dbReference>
<dbReference type="Pfam" id="PF02261">
    <property type="entry name" value="Asp_decarbox"/>
    <property type="match status" value="1"/>
</dbReference>
<feature type="chain" id="PRO_5044904520" description="Aspartate 1-decarboxylase alpha chain" evidence="9">
    <location>
        <begin position="25"/>
        <end position="142"/>
    </location>
</feature>
<comment type="caution">
    <text evidence="10">The sequence shown here is derived from an EMBL/GenBank/DDBJ whole genome shotgun (WGS) entry which is preliminary data.</text>
</comment>
<comment type="PTM">
    <text evidence="9">Is synthesized initially as an inactive proenzyme, which is activated by self-cleavage at a specific serine bond to produce a beta-subunit with a hydroxyl group at its C-terminus and an alpha-subunit with a pyruvoyl group at its N-terminus.</text>
</comment>
<evidence type="ECO:0000313" key="10">
    <source>
        <dbReference type="EMBL" id="MDX8150553.1"/>
    </source>
</evidence>
<accession>A0ABU4VFH4</accession>
<feature type="active site" description="Proton donor" evidence="9">
    <location>
        <position position="58"/>
    </location>
</feature>
<dbReference type="RefSeq" id="WP_319952699.1">
    <property type="nucleotide sequence ID" value="NZ_JAXAVX010000001.1"/>
</dbReference>
<dbReference type="PANTHER" id="PTHR21012:SF0">
    <property type="entry name" value="ASPARTATE 1-DECARBOXYLASE"/>
    <property type="match status" value="1"/>
</dbReference>
<dbReference type="EMBL" id="JAXAVX010000001">
    <property type="protein sequence ID" value="MDX8150553.1"/>
    <property type="molecule type" value="Genomic_DNA"/>
</dbReference>
<feature type="binding site" evidence="9">
    <location>
        <position position="57"/>
    </location>
    <ligand>
        <name>substrate</name>
    </ligand>
</feature>
<proteinExistence type="inferred from homology"/>
<keyword evidence="6 9" id="KW-0456">Lyase</keyword>
<keyword evidence="5 9" id="KW-0865">Zymogen</keyword>
<dbReference type="PIRSF" id="PIRSF006246">
    <property type="entry name" value="Asp_decarbox"/>
    <property type="match status" value="1"/>
</dbReference>
<comment type="similarity">
    <text evidence="9">Belongs to the PanD family.</text>
</comment>
<evidence type="ECO:0000256" key="6">
    <source>
        <dbReference type="ARBA" id="ARBA00023239"/>
    </source>
</evidence>
<evidence type="ECO:0000313" key="11">
    <source>
        <dbReference type="Proteomes" id="UP001277761"/>
    </source>
</evidence>
<evidence type="ECO:0000256" key="2">
    <source>
        <dbReference type="ARBA" id="ARBA00022655"/>
    </source>
</evidence>
<evidence type="ECO:0000256" key="8">
    <source>
        <dbReference type="ARBA" id="ARBA00023317"/>
    </source>
</evidence>
<dbReference type="Gene3D" id="2.40.40.20">
    <property type="match status" value="1"/>
</dbReference>
<keyword evidence="4 9" id="KW-0068">Autocatalytic cleavage</keyword>
<comment type="subcellular location">
    <subcellularLocation>
        <location evidence="9">Cytoplasm</location>
    </subcellularLocation>
</comment>
<keyword evidence="1 9" id="KW-0963">Cytoplasm</keyword>
<comment type="catalytic activity">
    <reaction evidence="9">
        <text>L-aspartate + H(+) = beta-alanine + CO2</text>
        <dbReference type="Rhea" id="RHEA:19497"/>
        <dbReference type="ChEBI" id="CHEBI:15378"/>
        <dbReference type="ChEBI" id="CHEBI:16526"/>
        <dbReference type="ChEBI" id="CHEBI:29991"/>
        <dbReference type="ChEBI" id="CHEBI:57966"/>
        <dbReference type="EC" id="4.1.1.11"/>
    </reaction>
</comment>
<reference evidence="10 11" key="1">
    <citation type="submission" date="2023-11" db="EMBL/GenBank/DDBJ databases">
        <authorList>
            <person name="Xu M."/>
            <person name="Jiang T."/>
        </authorList>
    </citation>
    <scope>NUCLEOTIDE SEQUENCE [LARGE SCALE GENOMIC DNA]</scope>
    <source>
        <strain evidence="10 11">SD</strain>
    </source>
</reference>
<dbReference type="NCBIfam" id="TIGR00223">
    <property type="entry name" value="panD"/>
    <property type="match status" value="1"/>
</dbReference>
<gene>
    <name evidence="9 10" type="primary">panD</name>
    <name evidence="10" type="ORF">SK069_03025</name>
</gene>
<dbReference type="HAMAP" id="MF_00446">
    <property type="entry name" value="PanD"/>
    <property type="match status" value="1"/>
</dbReference>
<dbReference type="InterPro" id="IPR003190">
    <property type="entry name" value="Asp_decarbox"/>
</dbReference>
<dbReference type="SUPFAM" id="SSF50692">
    <property type="entry name" value="ADC-like"/>
    <property type="match status" value="1"/>
</dbReference>
<evidence type="ECO:0000256" key="1">
    <source>
        <dbReference type="ARBA" id="ARBA00022490"/>
    </source>
</evidence>
<evidence type="ECO:0000256" key="4">
    <source>
        <dbReference type="ARBA" id="ARBA00022813"/>
    </source>
</evidence>
<comment type="pathway">
    <text evidence="9">Cofactor biosynthesis; (R)-pantothenate biosynthesis; beta-alanine from L-aspartate: step 1/1.</text>
</comment>
<organism evidence="10 11">
    <name type="scientific">Patulibacter brassicae</name>
    <dbReference type="NCBI Taxonomy" id="1705717"/>
    <lineage>
        <taxon>Bacteria</taxon>
        <taxon>Bacillati</taxon>
        <taxon>Actinomycetota</taxon>
        <taxon>Thermoleophilia</taxon>
        <taxon>Solirubrobacterales</taxon>
        <taxon>Patulibacteraceae</taxon>
        <taxon>Patulibacter</taxon>
    </lineage>
</organism>
<dbReference type="PANTHER" id="PTHR21012">
    <property type="entry name" value="ASPARTATE 1-DECARBOXYLASE"/>
    <property type="match status" value="1"/>
</dbReference>